<evidence type="ECO:0000313" key="2">
    <source>
        <dbReference type="Proteomes" id="UP000656042"/>
    </source>
</evidence>
<dbReference type="Gene3D" id="3.40.50.150">
    <property type="entry name" value="Vaccinia Virus protein VP39"/>
    <property type="match status" value="1"/>
</dbReference>
<evidence type="ECO:0000313" key="1">
    <source>
        <dbReference type="EMBL" id="GGL15962.1"/>
    </source>
</evidence>
<dbReference type="EMBL" id="BMMX01000050">
    <property type="protein sequence ID" value="GGL15962.1"/>
    <property type="molecule type" value="Genomic_DNA"/>
</dbReference>
<dbReference type="InterPro" id="IPR006764">
    <property type="entry name" value="SAM_dep_MeTrfase_SAV2177_type"/>
</dbReference>
<evidence type="ECO:0008006" key="3">
    <source>
        <dbReference type="Google" id="ProtNLM"/>
    </source>
</evidence>
<organism evidence="1 2">
    <name type="scientific">Mangrovihabitans endophyticus</name>
    <dbReference type="NCBI Taxonomy" id="1751298"/>
    <lineage>
        <taxon>Bacteria</taxon>
        <taxon>Bacillati</taxon>
        <taxon>Actinomycetota</taxon>
        <taxon>Actinomycetes</taxon>
        <taxon>Micromonosporales</taxon>
        <taxon>Micromonosporaceae</taxon>
        <taxon>Mangrovihabitans</taxon>
    </lineage>
</organism>
<dbReference type="SUPFAM" id="SSF53335">
    <property type="entry name" value="S-adenosyl-L-methionine-dependent methyltransferases"/>
    <property type="match status" value="1"/>
</dbReference>
<protein>
    <recommendedName>
        <fullName evidence="3">S-adenosyl methyltransferase</fullName>
    </recommendedName>
</protein>
<dbReference type="InterPro" id="IPR029063">
    <property type="entry name" value="SAM-dependent_MTases_sf"/>
</dbReference>
<keyword evidence="2" id="KW-1185">Reference proteome</keyword>
<gene>
    <name evidence="1" type="ORF">GCM10012284_58230</name>
</gene>
<dbReference type="Proteomes" id="UP000656042">
    <property type="component" value="Unassembled WGS sequence"/>
</dbReference>
<reference evidence="1" key="1">
    <citation type="journal article" date="2014" name="Int. J. Syst. Evol. Microbiol.">
        <title>Complete genome sequence of Corynebacterium casei LMG S-19264T (=DSM 44701T), isolated from a smear-ripened cheese.</title>
        <authorList>
            <consortium name="US DOE Joint Genome Institute (JGI-PGF)"/>
            <person name="Walter F."/>
            <person name="Albersmeier A."/>
            <person name="Kalinowski J."/>
            <person name="Ruckert C."/>
        </authorList>
    </citation>
    <scope>NUCLEOTIDE SEQUENCE</scope>
    <source>
        <strain evidence="1">CGMCC 4.7299</strain>
    </source>
</reference>
<dbReference type="AlphaFoldDB" id="A0A8J3C7B1"/>
<accession>A0A8J3C7B1</accession>
<dbReference type="Pfam" id="PF04672">
    <property type="entry name" value="Methyltransf_19"/>
    <property type="match status" value="1"/>
</dbReference>
<sequence>MTSNDPFSLIDTSVAHPARRYDYWLGGKDNFAADRASGDAIEKIYPHIRTSAQQNRQFLRRVVRYLVTEAGIRQFLDVGTGLPTAGNTHEVAQEVAAECRIAYVDNDPLVMVHARALLTSSAQGKTDYIEADVREPRAILASTAPGGTLDLTQPVAVLLVAVLHFIPDDAVAEAAVKTLVNAMVPGSYLVVSHATDDLMAPDSVQALADGGHVSRADTTLRSRKQVEGFFAGLDMVEPGLQIVSKWRPDPGAEHLPDEHMSVYGGVGRVP</sequence>
<dbReference type="RefSeq" id="WP_189082534.1">
    <property type="nucleotide sequence ID" value="NZ_BMMX01000050.1"/>
</dbReference>
<proteinExistence type="predicted"/>
<comment type="caution">
    <text evidence="1">The sequence shown here is derived from an EMBL/GenBank/DDBJ whole genome shotgun (WGS) entry which is preliminary data.</text>
</comment>
<name>A0A8J3C7B1_9ACTN</name>
<reference evidence="1" key="2">
    <citation type="submission" date="2020-09" db="EMBL/GenBank/DDBJ databases">
        <authorList>
            <person name="Sun Q."/>
            <person name="Zhou Y."/>
        </authorList>
    </citation>
    <scope>NUCLEOTIDE SEQUENCE</scope>
    <source>
        <strain evidence="1">CGMCC 4.7299</strain>
    </source>
</reference>
<dbReference type="PIRSF" id="PIRSF017393">
    <property type="entry name" value="MTase_SAV2177"/>
    <property type="match status" value="1"/>
</dbReference>